<keyword evidence="2" id="KW-1185">Reference proteome</keyword>
<sequence>MVIRGSEECPEPTGLTLSPAAAAAEITSASSSTLSGLLRSLGVQDTLPDQFVNVVLDGPDVMDVGQDDGSDSLMGRSVDSGWVSVGDALSWPGS</sequence>
<dbReference type="RefSeq" id="WP_218882231.1">
    <property type="nucleotide sequence ID" value="NZ_BAAALL010000007.1"/>
</dbReference>
<reference evidence="1 2" key="1">
    <citation type="submission" date="2020-07" db="EMBL/GenBank/DDBJ databases">
        <title>Sequencing the genomes of 1000 actinobacteria strains.</title>
        <authorList>
            <person name="Klenk H.-P."/>
        </authorList>
    </citation>
    <scope>NUCLEOTIDE SEQUENCE [LARGE SCALE GENOMIC DNA]</scope>
    <source>
        <strain evidence="1 2">DSM 15475</strain>
    </source>
</reference>
<name>A0A7Z0GPY7_9MICC</name>
<evidence type="ECO:0000313" key="2">
    <source>
        <dbReference type="Proteomes" id="UP000535437"/>
    </source>
</evidence>
<dbReference type="Proteomes" id="UP000535437">
    <property type="component" value="Unassembled WGS sequence"/>
</dbReference>
<organism evidence="1 2">
    <name type="scientific">Nesterenkonia xinjiangensis</name>
    <dbReference type="NCBI Taxonomy" id="225327"/>
    <lineage>
        <taxon>Bacteria</taxon>
        <taxon>Bacillati</taxon>
        <taxon>Actinomycetota</taxon>
        <taxon>Actinomycetes</taxon>
        <taxon>Micrococcales</taxon>
        <taxon>Micrococcaceae</taxon>
        <taxon>Nesterenkonia</taxon>
    </lineage>
</organism>
<dbReference type="EMBL" id="JACCFY010000001">
    <property type="protein sequence ID" value="NYJ79539.1"/>
    <property type="molecule type" value="Genomic_DNA"/>
</dbReference>
<protein>
    <submittedName>
        <fullName evidence="1">Uncharacterized protein</fullName>
    </submittedName>
</protein>
<comment type="caution">
    <text evidence="1">The sequence shown here is derived from an EMBL/GenBank/DDBJ whole genome shotgun (WGS) entry which is preliminary data.</text>
</comment>
<accession>A0A7Z0GPY7</accession>
<gene>
    <name evidence="1" type="ORF">HNR09_002950</name>
</gene>
<evidence type="ECO:0000313" key="1">
    <source>
        <dbReference type="EMBL" id="NYJ79539.1"/>
    </source>
</evidence>
<dbReference type="AlphaFoldDB" id="A0A7Z0GPY7"/>
<proteinExistence type="predicted"/>